<reference evidence="3" key="1">
    <citation type="journal article" date="2019" name="Int. J. Syst. Evol. Microbiol.">
        <title>The Global Catalogue of Microorganisms (GCM) 10K type strain sequencing project: providing services to taxonomists for standard genome sequencing and annotation.</title>
        <authorList>
            <consortium name="The Broad Institute Genomics Platform"/>
            <consortium name="The Broad Institute Genome Sequencing Center for Infectious Disease"/>
            <person name="Wu L."/>
            <person name="Ma J."/>
        </authorList>
    </citation>
    <scope>NUCLEOTIDE SEQUENCE [LARGE SCALE GENOMIC DNA]</scope>
    <source>
        <strain evidence="3">KCTC 22437</strain>
    </source>
</reference>
<proteinExistence type="predicted"/>
<dbReference type="Proteomes" id="UP001597557">
    <property type="component" value="Unassembled WGS sequence"/>
</dbReference>
<dbReference type="RefSeq" id="WP_377188305.1">
    <property type="nucleotide sequence ID" value="NZ_JBHUPD010000003.1"/>
</dbReference>
<comment type="caution">
    <text evidence="2">The sequence shown here is derived from an EMBL/GenBank/DDBJ whole genome shotgun (WGS) entry which is preliminary data.</text>
</comment>
<sequence length="210" mass="24142">MSKQINCQFISPENEDNAAIFLNNYPKEKLNNLLWSENGYFPEVSFSMAYTSSSILLKYWVTENYAEARHTQVNDLVYKDSCVEFFISFDNGANYYNLEFNCIGTPYAAYGACNPGRVTLPADVIEQFKIFVKTESFENESLSKWELVLDIPFSAFIYDDIKSLKGVICMGNFYKCGDETTVPHYLSWNNIVNPVPNFHLPEFFGTISFK</sequence>
<evidence type="ECO:0000313" key="3">
    <source>
        <dbReference type="Proteomes" id="UP001597557"/>
    </source>
</evidence>
<name>A0ABW5YFL6_9SPHI</name>
<gene>
    <name evidence="2" type="ORF">ACFS5N_16925</name>
</gene>
<dbReference type="Gene3D" id="2.60.40.1190">
    <property type="match status" value="1"/>
</dbReference>
<keyword evidence="3" id="KW-1185">Reference proteome</keyword>
<evidence type="ECO:0000259" key="1">
    <source>
        <dbReference type="Pfam" id="PF16011"/>
    </source>
</evidence>
<protein>
    <submittedName>
        <fullName evidence="2">Carbohydrate-binding family 9-like protein</fullName>
    </submittedName>
</protein>
<dbReference type="EMBL" id="JBHUPD010000003">
    <property type="protein sequence ID" value="MFD2874169.1"/>
    <property type="molecule type" value="Genomic_DNA"/>
</dbReference>
<organism evidence="2 3">
    <name type="scientific">Mucilaginibacter ximonensis</name>
    <dbReference type="NCBI Taxonomy" id="538021"/>
    <lineage>
        <taxon>Bacteria</taxon>
        <taxon>Pseudomonadati</taxon>
        <taxon>Bacteroidota</taxon>
        <taxon>Sphingobacteriia</taxon>
        <taxon>Sphingobacteriales</taxon>
        <taxon>Sphingobacteriaceae</taxon>
        <taxon>Mucilaginibacter</taxon>
    </lineage>
</organism>
<dbReference type="CDD" id="cd09620">
    <property type="entry name" value="CBM9_like_3"/>
    <property type="match status" value="1"/>
</dbReference>
<feature type="domain" description="Carbohydrate-binding" evidence="1">
    <location>
        <begin position="20"/>
        <end position="209"/>
    </location>
</feature>
<accession>A0ABW5YFL6</accession>
<dbReference type="Pfam" id="PF16011">
    <property type="entry name" value="CBM9_2"/>
    <property type="match status" value="1"/>
</dbReference>
<dbReference type="InterPro" id="IPR010502">
    <property type="entry name" value="Carb-bd_dom_fam9"/>
</dbReference>
<dbReference type="SUPFAM" id="SSF49344">
    <property type="entry name" value="CBD9-like"/>
    <property type="match status" value="1"/>
</dbReference>
<evidence type="ECO:0000313" key="2">
    <source>
        <dbReference type="EMBL" id="MFD2874169.1"/>
    </source>
</evidence>